<dbReference type="EMBL" id="CM000841">
    <property type="protein sequence ID" value="KRH42551.1"/>
    <property type="molecule type" value="Genomic_DNA"/>
</dbReference>
<evidence type="ECO:0000313" key="4">
    <source>
        <dbReference type="Proteomes" id="UP000008827"/>
    </source>
</evidence>
<evidence type="ECO:0000259" key="1">
    <source>
        <dbReference type="Pfam" id="PF13456"/>
    </source>
</evidence>
<reference evidence="2" key="3">
    <citation type="submission" date="2018-07" db="EMBL/GenBank/DDBJ databases">
        <title>WGS assembly of Glycine max.</title>
        <authorList>
            <person name="Schmutz J."/>
            <person name="Cannon S."/>
            <person name="Schlueter J."/>
            <person name="Ma J."/>
            <person name="Mitros T."/>
            <person name="Nelson W."/>
            <person name="Hyten D."/>
            <person name="Song Q."/>
            <person name="Thelen J."/>
            <person name="Cheng J."/>
            <person name="Xu D."/>
            <person name="Hellsten U."/>
            <person name="May G."/>
            <person name="Yu Y."/>
            <person name="Sakurai T."/>
            <person name="Umezawa T."/>
            <person name="Bhattacharyya M."/>
            <person name="Sandhu D."/>
            <person name="Valliyodan B."/>
            <person name="Lindquist E."/>
            <person name="Peto M."/>
            <person name="Grant D."/>
            <person name="Shu S."/>
            <person name="Goodstein D."/>
            <person name="Barry K."/>
            <person name="Futrell-Griggs M."/>
            <person name="Abernathy B."/>
            <person name="Du J."/>
            <person name="Tian Z."/>
            <person name="Zhu L."/>
            <person name="Gill N."/>
            <person name="Joshi T."/>
            <person name="Libault M."/>
            <person name="Sethuraman A."/>
            <person name="Zhang X."/>
            <person name="Shinozaki K."/>
            <person name="Nguyen H."/>
            <person name="Wing R."/>
            <person name="Cregan P."/>
            <person name="Specht J."/>
            <person name="Grimwood J."/>
            <person name="Rokhsar D."/>
            <person name="Stacey G."/>
            <person name="Shoemaker R."/>
            <person name="Jackson S."/>
        </authorList>
    </citation>
    <scope>NUCLEOTIDE SEQUENCE</scope>
    <source>
        <tissue evidence="2">Callus</tissue>
    </source>
</reference>
<sequence length="102" mass="11633">MESGAGGFHQYECSHQQFVQWLKPPNRFWKCNVDTAFMDEEGKSGFGACLRDDTGEFMMAKTGWMNAVLRVKEGEAHAILQSLLWLTNQNIPNVLLNQIVNR</sequence>
<keyword evidence="4" id="KW-1185">Reference proteome</keyword>
<dbReference type="InterPro" id="IPR002156">
    <property type="entry name" value="RNaseH_domain"/>
</dbReference>
<dbReference type="OMA" id="HQYECSH"/>
<dbReference type="PANTHER" id="PTHR47074:SF48">
    <property type="entry name" value="POLYNUCLEOTIDYL TRANSFERASE, RIBONUCLEASE H-LIKE SUPERFAMILY PROTEIN"/>
    <property type="match status" value="1"/>
</dbReference>
<feature type="domain" description="RNase H type-1" evidence="1">
    <location>
        <begin position="32"/>
        <end position="95"/>
    </location>
</feature>
<dbReference type="GO" id="GO:0004523">
    <property type="term" value="F:RNA-DNA hybrid ribonuclease activity"/>
    <property type="evidence" value="ECO:0007669"/>
    <property type="project" value="InterPro"/>
</dbReference>
<dbReference type="Pfam" id="PF13456">
    <property type="entry name" value="RVT_3"/>
    <property type="match status" value="1"/>
</dbReference>
<protein>
    <recommendedName>
        <fullName evidence="1">RNase H type-1 domain-containing protein</fullName>
    </recommendedName>
</protein>
<reference evidence="2 3" key="1">
    <citation type="journal article" date="2010" name="Nature">
        <title>Genome sequence of the palaeopolyploid soybean.</title>
        <authorList>
            <person name="Schmutz J."/>
            <person name="Cannon S.B."/>
            <person name="Schlueter J."/>
            <person name="Ma J."/>
            <person name="Mitros T."/>
            <person name="Nelson W."/>
            <person name="Hyten D.L."/>
            <person name="Song Q."/>
            <person name="Thelen J.J."/>
            <person name="Cheng J."/>
            <person name="Xu D."/>
            <person name="Hellsten U."/>
            <person name="May G.D."/>
            <person name="Yu Y."/>
            <person name="Sakurai T."/>
            <person name="Umezawa T."/>
            <person name="Bhattacharyya M.K."/>
            <person name="Sandhu D."/>
            <person name="Valliyodan B."/>
            <person name="Lindquist E."/>
            <person name="Peto M."/>
            <person name="Grant D."/>
            <person name="Shu S."/>
            <person name="Goodstein D."/>
            <person name="Barry K."/>
            <person name="Futrell-Griggs M."/>
            <person name="Abernathy B."/>
            <person name="Du J."/>
            <person name="Tian Z."/>
            <person name="Zhu L."/>
            <person name="Gill N."/>
            <person name="Joshi T."/>
            <person name="Libault M."/>
            <person name="Sethuraman A."/>
            <person name="Zhang X.-C."/>
            <person name="Shinozaki K."/>
            <person name="Nguyen H.T."/>
            <person name="Wing R.A."/>
            <person name="Cregan P."/>
            <person name="Specht J."/>
            <person name="Grimwood J."/>
            <person name="Rokhsar D."/>
            <person name="Stacey G."/>
            <person name="Shoemaker R.C."/>
            <person name="Jackson S.A."/>
        </authorList>
    </citation>
    <scope>NUCLEOTIDE SEQUENCE</scope>
    <source>
        <strain evidence="3">cv. Williams 82</strain>
        <tissue evidence="2">Callus</tissue>
    </source>
</reference>
<dbReference type="InParanoid" id="A0A0R0IJL3"/>
<dbReference type="GO" id="GO:0003676">
    <property type="term" value="F:nucleic acid binding"/>
    <property type="evidence" value="ECO:0007669"/>
    <property type="project" value="InterPro"/>
</dbReference>
<evidence type="ECO:0000313" key="3">
    <source>
        <dbReference type="EnsemblPlants" id="KRH42551"/>
    </source>
</evidence>
<proteinExistence type="predicted"/>
<reference evidence="3" key="2">
    <citation type="submission" date="2018-02" db="UniProtKB">
        <authorList>
            <consortium name="EnsemblPlants"/>
        </authorList>
    </citation>
    <scope>IDENTIFICATION</scope>
    <source>
        <strain evidence="3">Williams 82</strain>
    </source>
</reference>
<dbReference type="SMR" id="A0A0R0IJL3"/>
<gene>
    <name evidence="2" type="ORF">GLYMA_08G096400</name>
</gene>
<dbReference type="PANTHER" id="PTHR47074">
    <property type="entry name" value="BNAC02G40300D PROTEIN"/>
    <property type="match status" value="1"/>
</dbReference>
<dbReference type="EnsemblPlants" id="KRH42551">
    <property type="protein sequence ID" value="KRH42551"/>
    <property type="gene ID" value="GLYMA_08G096400"/>
</dbReference>
<evidence type="ECO:0000313" key="2">
    <source>
        <dbReference type="EMBL" id="KRH42551.1"/>
    </source>
</evidence>
<dbReference type="InterPro" id="IPR052929">
    <property type="entry name" value="RNase_H-like_EbsB-rel"/>
</dbReference>
<dbReference type="AlphaFoldDB" id="A0A0R0IJL3"/>
<name>A0A0R0IJL3_SOYBN</name>
<dbReference type="PaxDb" id="3847-GLYMA08G10211.1"/>
<dbReference type="Proteomes" id="UP000008827">
    <property type="component" value="Chromosome 8"/>
</dbReference>
<accession>A0A0R0IJL3</accession>
<organism evidence="2">
    <name type="scientific">Glycine max</name>
    <name type="common">Soybean</name>
    <name type="synonym">Glycine hispida</name>
    <dbReference type="NCBI Taxonomy" id="3847"/>
    <lineage>
        <taxon>Eukaryota</taxon>
        <taxon>Viridiplantae</taxon>
        <taxon>Streptophyta</taxon>
        <taxon>Embryophyta</taxon>
        <taxon>Tracheophyta</taxon>
        <taxon>Spermatophyta</taxon>
        <taxon>Magnoliopsida</taxon>
        <taxon>eudicotyledons</taxon>
        <taxon>Gunneridae</taxon>
        <taxon>Pentapetalae</taxon>
        <taxon>rosids</taxon>
        <taxon>fabids</taxon>
        <taxon>Fabales</taxon>
        <taxon>Fabaceae</taxon>
        <taxon>Papilionoideae</taxon>
        <taxon>50 kb inversion clade</taxon>
        <taxon>NPAAA clade</taxon>
        <taxon>indigoferoid/millettioid clade</taxon>
        <taxon>Phaseoleae</taxon>
        <taxon>Glycine</taxon>
        <taxon>Glycine subgen. Soja</taxon>
    </lineage>
</organism>
<dbReference type="Gramene" id="KRH42551">
    <property type="protein sequence ID" value="KRH42551"/>
    <property type="gene ID" value="GLYMA_08G096400"/>
</dbReference>